<dbReference type="GO" id="GO:0016301">
    <property type="term" value="F:kinase activity"/>
    <property type="evidence" value="ECO:0007669"/>
    <property type="project" value="UniProtKB-KW"/>
</dbReference>
<keyword evidence="3" id="KW-0808">Transferase</keyword>
<protein>
    <submittedName>
        <fullName evidence="3">Histidine kinase</fullName>
    </submittedName>
</protein>
<reference evidence="3 4" key="1">
    <citation type="submission" date="2021-12" db="EMBL/GenBank/DDBJ databases">
        <title>Genome seq of p7.</title>
        <authorList>
            <person name="Seo T."/>
        </authorList>
    </citation>
    <scope>NUCLEOTIDE SEQUENCE [LARGE SCALE GENOMIC DNA]</scope>
    <source>
        <strain evidence="3 4">P7</strain>
    </source>
</reference>
<keyword evidence="1" id="KW-0812">Transmembrane</keyword>
<proteinExistence type="predicted"/>
<accession>A0ABS8XCU7</accession>
<evidence type="ECO:0000313" key="4">
    <source>
        <dbReference type="Proteomes" id="UP001201463"/>
    </source>
</evidence>
<evidence type="ECO:0000313" key="3">
    <source>
        <dbReference type="EMBL" id="MCE4537533.1"/>
    </source>
</evidence>
<gene>
    <name evidence="3" type="ORF">LXT12_09755</name>
</gene>
<dbReference type="InterPro" id="IPR010559">
    <property type="entry name" value="Sig_transdc_His_kin_internal"/>
</dbReference>
<dbReference type="EMBL" id="JAJTWT010000003">
    <property type="protein sequence ID" value="MCE4537533.1"/>
    <property type="molecule type" value="Genomic_DNA"/>
</dbReference>
<keyword evidence="1" id="KW-1133">Transmembrane helix</keyword>
<evidence type="ECO:0000259" key="2">
    <source>
        <dbReference type="Pfam" id="PF06580"/>
    </source>
</evidence>
<dbReference type="Pfam" id="PF06580">
    <property type="entry name" value="His_kinase"/>
    <property type="match status" value="1"/>
</dbReference>
<sequence length="358" mass="38154">MPDTAVHRFALLHRRSLLAAGGLSLALGMALTLPAGMRCVLATVRHAELSCHSGEIVGSGLALAALLWGLWLGAALTEPWLPRHRPARTWGLAVQIGGLALLFAGLNRSAHFLGGDGELGPYSLQVLLTVTTCVCLGLEYRQRAQRGEASAEDLRRGEQHLARQLDAARAALLQAQVEPHFLFNTLAHLRRLARTDARAAHAMLGELRRYLAAALPELRQAETPLARELELVEAFLALHQRRIGPERLTLRFEVAPGLGEVIVPSTCLLTLAENAIKHGIGPQVAGGEICVRAGPDPDEPGLLRLEVADTGAGMGASSGSGTGLATLRARLAAYGPAARLSLHLNQPRGLIARVQLPR</sequence>
<dbReference type="PANTHER" id="PTHR34220:SF9">
    <property type="entry name" value="SIGNAL TRANSDUCTION HISTIDINE KINASE INTERNAL REGION DOMAIN-CONTAINING PROTEIN"/>
    <property type="match status" value="1"/>
</dbReference>
<keyword evidence="1" id="KW-0472">Membrane</keyword>
<dbReference type="Proteomes" id="UP001201463">
    <property type="component" value="Unassembled WGS sequence"/>
</dbReference>
<keyword evidence="3" id="KW-0418">Kinase</keyword>
<name>A0ABS8XCU7_9BURK</name>
<feature type="transmembrane region" description="Helical" evidence="1">
    <location>
        <begin position="89"/>
        <end position="107"/>
    </location>
</feature>
<dbReference type="InterPro" id="IPR036890">
    <property type="entry name" value="HATPase_C_sf"/>
</dbReference>
<organism evidence="3 4">
    <name type="scientific">Pelomonas caseinilytica</name>
    <dbReference type="NCBI Taxonomy" id="2906763"/>
    <lineage>
        <taxon>Bacteria</taxon>
        <taxon>Pseudomonadati</taxon>
        <taxon>Pseudomonadota</taxon>
        <taxon>Betaproteobacteria</taxon>
        <taxon>Burkholderiales</taxon>
        <taxon>Sphaerotilaceae</taxon>
        <taxon>Roseateles</taxon>
    </lineage>
</organism>
<comment type="caution">
    <text evidence="3">The sequence shown here is derived from an EMBL/GenBank/DDBJ whole genome shotgun (WGS) entry which is preliminary data.</text>
</comment>
<keyword evidence="4" id="KW-1185">Reference proteome</keyword>
<feature type="transmembrane region" description="Helical" evidence="1">
    <location>
        <begin position="56"/>
        <end position="77"/>
    </location>
</feature>
<dbReference type="RefSeq" id="WP_233391508.1">
    <property type="nucleotide sequence ID" value="NZ_JAJTWT010000003.1"/>
</dbReference>
<feature type="domain" description="Signal transduction histidine kinase internal region" evidence="2">
    <location>
        <begin position="169"/>
        <end position="244"/>
    </location>
</feature>
<dbReference type="SUPFAM" id="SSF55874">
    <property type="entry name" value="ATPase domain of HSP90 chaperone/DNA topoisomerase II/histidine kinase"/>
    <property type="match status" value="1"/>
</dbReference>
<dbReference type="Gene3D" id="3.30.565.10">
    <property type="entry name" value="Histidine kinase-like ATPase, C-terminal domain"/>
    <property type="match status" value="1"/>
</dbReference>
<dbReference type="InterPro" id="IPR050640">
    <property type="entry name" value="Bact_2-comp_sensor_kinase"/>
</dbReference>
<feature type="transmembrane region" description="Helical" evidence="1">
    <location>
        <begin position="119"/>
        <end position="138"/>
    </location>
</feature>
<evidence type="ECO:0000256" key="1">
    <source>
        <dbReference type="SAM" id="Phobius"/>
    </source>
</evidence>
<dbReference type="PANTHER" id="PTHR34220">
    <property type="entry name" value="SENSOR HISTIDINE KINASE YPDA"/>
    <property type="match status" value="1"/>
</dbReference>